<feature type="compositionally biased region" description="Basic and acidic residues" evidence="2">
    <location>
        <begin position="249"/>
        <end position="269"/>
    </location>
</feature>
<feature type="compositionally biased region" description="Polar residues" evidence="2">
    <location>
        <begin position="270"/>
        <end position="279"/>
    </location>
</feature>
<protein>
    <submittedName>
        <fullName evidence="4 5">Disks large-associated protein 5 isoform X1</fullName>
    </submittedName>
</protein>
<dbReference type="RefSeq" id="XP_021117451.1">
    <property type="nucleotide sequence ID" value="XM_021261792.1"/>
</dbReference>
<name>A0AAX6T6F7_HETGA</name>
<gene>
    <name evidence="4 5 6" type="primary">Dlgap5</name>
</gene>
<evidence type="ECO:0000313" key="3">
    <source>
        <dbReference type="Proteomes" id="UP000694906"/>
    </source>
</evidence>
<feature type="compositionally biased region" description="Low complexity" evidence="2">
    <location>
        <begin position="597"/>
        <end position="606"/>
    </location>
</feature>
<feature type="region of interest" description="Disordered" evidence="2">
    <location>
        <begin position="539"/>
        <end position="567"/>
    </location>
</feature>
<dbReference type="GO" id="GO:0051642">
    <property type="term" value="P:centrosome localization"/>
    <property type="evidence" value="ECO:0007669"/>
    <property type="project" value="TreeGrafter"/>
</dbReference>
<dbReference type="GO" id="GO:0005634">
    <property type="term" value="C:nucleus"/>
    <property type="evidence" value="ECO:0007669"/>
    <property type="project" value="TreeGrafter"/>
</dbReference>
<proteinExistence type="inferred from homology"/>
<evidence type="ECO:0000313" key="6">
    <source>
        <dbReference type="RefSeq" id="XP_021117464.1"/>
    </source>
</evidence>
<evidence type="ECO:0000313" key="4">
    <source>
        <dbReference type="RefSeq" id="XP_021117451.1"/>
    </source>
</evidence>
<accession>A0AAX6T6F7</accession>
<dbReference type="GO" id="GO:0007059">
    <property type="term" value="P:chromosome segregation"/>
    <property type="evidence" value="ECO:0007669"/>
    <property type="project" value="TreeGrafter"/>
</dbReference>
<dbReference type="GO" id="GO:0008017">
    <property type="term" value="F:microtubule binding"/>
    <property type="evidence" value="ECO:0007669"/>
    <property type="project" value="TreeGrafter"/>
</dbReference>
<feature type="region of interest" description="Disordered" evidence="2">
    <location>
        <begin position="587"/>
        <end position="608"/>
    </location>
</feature>
<evidence type="ECO:0000256" key="1">
    <source>
        <dbReference type="ARBA" id="ARBA00008839"/>
    </source>
</evidence>
<feature type="region of interest" description="Disordered" evidence="2">
    <location>
        <begin position="140"/>
        <end position="306"/>
    </location>
</feature>
<evidence type="ECO:0000313" key="5">
    <source>
        <dbReference type="RefSeq" id="XP_021117459.1"/>
    </source>
</evidence>
<comment type="similarity">
    <text evidence="1">Belongs to the SAPAP family.</text>
</comment>
<feature type="compositionally biased region" description="Basic and acidic residues" evidence="2">
    <location>
        <begin position="231"/>
        <end position="241"/>
    </location>
</feature>
<dbReference type="GO" id="GO:0023052">
    <property type="term" value="P:signaling"/>
    <property type="evidence" value="ECO:0007669"/>
    <property type="project" value="InterPro"/>
</dbReference>
<dbReference type="GeneID" id="101702003"/>
<dbReference type="GO" id="GO:0005737">
    <property type="term" value="C:cytoplasm"/>
    <property type="evidence" value="ECO:0007669"/>
    <property type="project" value="TreeGrafter"/>
</dbReference>
<dbReference type="RefSeq" id="XP_021117464.1">
    <property type="nucleotide sequence ID" value="XM_021261805.1"/>
</dbReference>
<keyword evidence="3" id="KW-1185">Reference proteome</keyword>
<evidence type="ECO:0000256" key="2">
    <source>
        <dbReference type="SAM" id="MobiDB-lite"/>
    </source>
</evidence>
<dbReference type="Proteomes" id="UP000694906">
    <property type="component" value="Unplaced"/>
</dbReference>
<dbReference type="PANTHER" id="PTHR12353:SF1">
    <property type="entry name" value="DISKS LARGE-ASSOCIATED PROTEIN 5"/>
    <property type="match status" value="1"/>
</dbReference>
<feature type="compositionally biased region" description="Polar residues" evidence="2">
    <location>
        <begin position="206"/>
        <end position="216"/>
    </location>
</feature>
<dbReference type="RefSeq" id="XP_021117459.1">
    <property type="nucleotide sequence ID" value="XM_021261800.1"/>
</dbReference>
<sequence>MSSYFASRHRKDLSTEMIRTKIAHRKSLSQKENRYKEYERNRHFGLKDVNIPTLQSKTFVELDETSQELAPEKANIKPKSMKTILSDQRKQMLQKYKEEKQLQKLKEQREKAKRGVFKVGLYRPDIPSFFSTTQTVRKAEPKKATSSSVRITRSKAKDQVKPTKIPTRSDVQAAQPDERQATSRRAPDRENRVVPPVSPPPIRVTRSATQATQQVPRTIPSAPVRKPTSRAARDTEPERKALNKGRPATKTETKADKVISSKVQIEEKTSQTSATSETDPNGVPSKVEQLPKTHPAKTRGKNSFAPTDFVFQPLDGVKSYQVMPMTPRSAEAFLTPCYTWELLKPQGDKMQETRKEILGPKCKTYSTKALQQDSSNLPCPLDSETVFKEEHVFNQNEVASTDSGVLSVKEALPPAPEPCEGPIPQPQHDVLYFRNVLRSEAEKLTLHCLAWDRKLELDIPDDAKDLIRTAVGQTRLLMKERFKQFEGLVDDCEYKRGEKKTTCTDLDGFWDMVSFQIEDVNKKFINLMKLEESEWQNNNANKKVLRKKPARGAASKPREDDRGRAAARSRLAAIKSAMRERLRWEEQAGAGAGPGAGAEAEAEAAAPPRPADTIVFDAGFFRVESPAKSFSGGQRPHRAPSCERLSQRLRTPKSVTSAVPEHRVDLALHRQTTLPENPGPWSAQRGHGDKKTLLSNIPESRNIEAEGAQCSGSQDFTDMNPDINKTNFEMSCLPGETMSSHLAGGVADDATTNKEETSGVVELNSSFTTQDVLMSSPEKNSPSQNNILQEAAAKTSQPVLFDTKGLTTEYHLLDSPGLAGSDPFASAEWGRPRGTRLISFGGNLIAFSPLRPSEAERPEDL</sequence>
<dbReference type="GO" id="GO:0007346">
    <property type="term" value="P:regulation of mitotic cell cycle"/>
    <property type="evidence" value="ECO:0007669"/>
    <property type="project" value="TreeGrafter"/>
</dbReference>
<organism evidence="3 4">
    <name type="scientific">Heterocephalus glaber</name>
    <name type="common">Naked mole rat</name>
    <dbReference type="NCBI Taxonomy" id="10181"/>
    <lineage>
        <taxon>Eukaryota</taxon>
        <taxon>Metazoa</taxon>
        <taxon>Chordata</taxon>
        <taxon>Craniata</taxon>
        <taxon>Vertebrata</taxon>
        <taxon>Euteleostomi</taxon>
        <taxon>Mammalia</taxon>
        <taxon>Eutheria</taxon>
        <taxon>Euarchontoglires</taxon>
        <taxon>Glires</taxon>
        <taxon>Rodentia</taxon>
        <taxon>Hystricomorpha</taxon>
        <taxon>Bathyergidae</taxon>
        <taxon>Heterocephalus</taxon>
    </lineage>
</organism>
<dbReference type="CTD" id="9787"/>
<dbReference type="GO" id="GO:0051382">
    <property type="term" value="P:kinetochore assembly"/>
    <property type="evidence" value="ECO:0007669"/>
    <property type="project" value="TreeGrafter"/>
</dbReference>
<feature type="compositionally biased region" description="Basic and acidic residues" evidence="2">
    <location>
        <begin position="176"/>
        <end position="192"/>
    </location>
</feature>
<dbReference type="InterPro" id="IPR005026">
    <property type="entry name" value="SAPAP"/>
</dbReference>
<dbReference type="AlphaFoldDB" id="A0AAX6T6F7"/>
<dbReference type="GO" id="GO:0007052">
    <property type="term" value="P:mitotic spindle organization"/>
    <property type="evidence" value="ECO:0007669"/>
    <property type="project" value="TreeGrafter"/>
</dbReference>
<dbReference type="PANTHER" id="PTHR12353">
    <property type="entry name" value="DISKS LARGE-ASSOCIATED PROTEIN DAP SAP90/PSD-95-ASSOCIATED PROTEIN"/>
    <property type="match status" value="1"/>
</dbReference>
<reference evidence="4 5" key="1">
    <citation type="submission" date="2025-04" db="UniProtKB">
        <authorList>
            <consortium name="RefSeq"/>
        </authorList>
    </citation>
    <scope>IDENTIFICATION</scope>
</reference>
<dbReference type="GO" id="GO:0031616">
    <property type="term" value="C:spindle pole centrosome"/>
    <property type="evidence" value="ECO:0007669"/>
    <property type="project" value="TreeGrafter"/>
</dbReference>
<dbReference type="Pfam" id="PF03359">
    <property type="entry name" value="GKAP"/>
    <property type="match status" value="1"/>
</dbReference>